<evidence type="ECO:0000313" key="1">
    <source>
        <dbReference type="EMBL" id="RRT34438.1"/>
    </source>
</evidence>
<sequence length="117" mass="13290">MQRINRLWKQLSRSVGGRVIAESVTVACAEAQRKPWTWGRECVGVVPVSVDAWSKRTQGFRFLHNVEENNVAKMVQQVFESMWQRTHCIVVDISRSRVSAELNTAIPTTSLCYLIVG</sequence>
<dbReference type="Proteomes" id="UP000287651">
    <property type="component" value="Unassembled WGS sequence"/>
</dbReference>
<evidence type="ECO:0000313" key="2">
    <source>
        <dbReference type="Proteomes" id="UP000287651"/>
    </source>
</evidence>
<name>A0A426X4Q1_ENSVE</name>
<reference evidence="1 2" key="1">
    <citation type="journal article" date="2014" name="Agronomy (Basel)">
        <title>A Draft Genome Sequence for Ensete ventricosum, the Drought-Tolerant Tree Against Hunger.</title>
        <authorList>
            <person name="Harrison J."/>
            <person name="Moore K.A."/>
            <person name="Paszkiewicz K."/>
            <person name="Jones T."/>
            <person name="Grant M."/>
            <person name="Ambacheew D."/>
            <person name="Muzemil S."/>
            <person name="Studholme D.J."/>
        </authorList>
    </citation>
    <scope>NUCLEOTIDE SEQUENCE [LARGE SCALE GENOMIC DNA]</scope>
</reference>
<dbReference type="AlphaFoldDB" id="A0A426X4Q1"/>
<gene>
    <name evidence="1" type="ORF">B296_00030724</name>
</gene>
<accession>A0A426X4Q1</accession>
<organism evidence="1 2">
    <name type="scientific">Ensete ventricosum</name>
    <name type="common">Abyssinian banana</name>
    <name type="synonym">Musa ensete</name>
    <dbReference type="NCBI Taxonomy" id="4639"/>
    <lineage>
        <taxon>Eukaryota</taxon>
        <taxon>Viridiplantae</taxon>
        <taxon>Streptophyta</taxon>
        <taxon>Embryophyta</taxon>
        <taxon>Tracheophyta</taxon>
        <taxon>Spermatophyta</taxon>
        <taxon>Magnoliopsida</taxon>
        <taxon>Liliopsida</taxon>
        <taxon>Zingiberales</taxon>
        <taxon>Musaceae</taxon>
        <taxon>Ensete</taxon>
    </lineage>
</organism>
<protein>
    <submittedName>
        <fullName evidence="1">Uncharacterized protein</fullName>
    </submittedName>
</protein>
<comment type="caution">
    <text evidence="1">The sequence shown here is derived from an EMBL/GenBank/DDBJ whole genome shotgun (WGS) entry which is preliminary data.</text>
</comment>
<dbReference type="EMBL" id="AMZH03026802">
    <property type="protein sequence ID" value="RRT34438.1"/>
    <property type="molecule type" value="Genomic_DNA"/>
</dbReference>
<proteinExistence type="predicted"/>